<organism evidence="1 2">
    <name type="scientific">Ophiocordyceps unilateralis</name>
    <name type="common">Zombie-ant fungus</name>
    <name type="synonym">Torrubia unilateralis</name>
    <dbReference type="NCBI Taxonomy" id="268505"/>
    <lineage>
        <taxon>Eukaryota</taxon>
        <taxon>Fungi</taxon>
        <taxon>Dikarya</taxon>
        <taxon>Ascomycota</taxon>
        <taxon>Pezizomycotina</taxon>
        <taxon>Sordariomycetes</taxon>
        <taxon>Hypocreomycetidae</taxon>
        <taxon>Hypocreales</taxon>
        <taxon>Ophiocordycipitaceae</taxon>
        <taxon>Ophiocordyceps</taxon>
    </lineage>
</organism>
<dbReference type="EMBL" id="LAZP02000869">
    <property type="protein sequence ID" value="PFH55533.1"/>
    <property type="molecule type" value="Genomic_DNA"/>
</dbReference>
<proteinExistence type="predicted"/>
<gene>
    <name evidence="1" type="ORF">XA68_18087</name>
</gene>
<accession>A0A2A9P3T8</accession>
<reference evidence="1 2" key="2">
    <citation type="journal article" date="2017" name="Sci. Rep.">
        <title>Ant-infecting Ophiocordyceps genomes reveal a high diversity of potential behavioral manipulation genes and a possible major role for enterotoxins.</title>
        <authorList>
            <person name="de Bekker C."/>
            <person name="Ohm R.A."/>
            <person name="Evans H.C."/>
            <person name="Brachmann A."/>
            <person name="Hughes D.P."/>
        </authorList>
    </citation>
    <scope>NUCLEOTIDE SEQUENCE [LARGE SCALE GENOMIC DNA]</scope>
    <source>
        <strain evidence="1 2">SC16a</strain>
    </source>
</reference>
<dbReference type="Proteomes" id="UP000037136">
    <property type="component" value="Unassembled WGS sequence"/>
</dbReference>
<evidence type="ECO:0000313" key="2">
    <source>
        <dbReference type="Proteomes" id="UP000037136"/>
    </source>
</evidence>
<name>A0A2A9P3T8_OPHUN</name>
<comment type="caution">
    <text evidence="1">The sequence shown here is derived from an EMBL/GenBank/DDBJ whole genome shotgun (WGS) entry which is preliminary data.</text>
</comment>
<dbReference type="AlphaFoldDB" id="A0A2A9P3T8"/>
<protein>
    <submittedName>
        <fullName evidence="1">Uncharacterized protein</fullName>
    </submittedName>
</protein>
<sequence>MPRCGTTSFGFTLRRLHHFRFSFFYLKWCSVKLSGGSGSTQWSKNCLTNEWARIGRARNPANDTSSAIFL</sequence>
<keyword evidence="2" id="KW-1185">Reference proteome</keyword>
<reference evidence="1 2" key="1">
    <citation type="journal article" date="2015" name="BMC Genomics">
        <title>Gene expression during zombie ant biting behavior reflects the complexity underlying fungal parasitic behavioral manipulation.</title>
        <authorList>
            <person name="de Bekker C."/>
            <person name="Ohm R.A."/>
            <person name="Loreto R.G."/>
            <person name="Sebastian A."/>
            <person name="Albert I."/>
            <person name="Merrow M."/>
            <person name="Brachmann A."/>
            <person name="Hughes D.P."/>
        </authorList>
    </citation>
    <scope>NUCLEOTIDE SEQUENCE [LARGE SCALE GENOMIC DNA]</scope>
    <source>
        <strain evidence="1 2">SC16a</strain>
    </source>
</reference>
<evidence type="ECO:0000313" key="1">
    <source>
        <dbReference type="EMBL" id="PFH55533.1"/>
    </source>
</evidence>